<dbReference type="PANTHER" id="PTHR10584:SF166">
    <property type="entry name" value="RIBOKINASE"/>
    <property type="match status" value="1"/>
</dbReference>
<dbReference type="InterPro" id="IPR011611">
    <property type="entry name" value="PfkB_dom"/>
</dbReference>
<sequence>DYPDAGWQLFSSRNINTDNVQIVNGKTFRWGGKYNHDYSFRDTLFTELGVFESFSPDVRDADRQSPLVFLGNIQPDLQLDVAKSTVSAEYIVSDTMNLWIDICPDKVKEVVAISRIFLLNHEEAFQFTGINDIPAAANHLLSLGPEIVIIKMGADGAYLSFKEKGYFIPVFPVEKVIDPTGAGDSFAGGFMGFMAQSDKPDFVEAVLVGSAMASYSVESFGPESLLNVTKEGLNKRIQTIRDRVFSAESI</sequence>
<dbReference type="Pfam" id="PF00294">
    <property type="entry name" value="PfkB"/>
    <property type="match status" value="1"/>
</dbReference>
<reference evidence="4" key="1">
    <citation type="submission" date="2018-05" db="EMBL/GenBank/DDBJ databases">
        <authorList>
            <person name="Lanie J.A."/>
            <person name="Ng W.-L."/>
            <person name="Kazmierczak K.M."/>
            <person name="Andrzejewski T.M."/>
            <person name="Davidsen T.M."/>
            <person name="Wayne K.J."/>
            <person name="Tettelin H."/>
            <person name="Glass J.I."/>
            <person name="Rusch D."/>
            <person name="Podicherti R."/>
            <person name="Tsui H.-C.T."/>
            <person name="Winkler M.E."/>
        </authorList>
    </citation>
    <scope>NUCLEOTIDE SEQUENCE</scope>
</reference>
<feature type="non-terminal residue" evidence="4">
    <location>
        <position position="1"/>
    </location>
</feature>
<accession>A0A382ZHQ8</accession>
<dbReference type="EMBL" id="UINC01183995">
    <property type="protein sequence ID" value="SVD95002.1"/>
    <property type="molecule type" value="Genomic_DNA"/>
</dbReference>
<dbReference type="AlphaFoldDB" id="A0A382ZHQ8"/>
<evidence type="ECO:0000256" key="2">
    <source>
        <dbReference type="ARBA" id="ARBA00022777"/>
    </source>
</evidence>
<dbReference type="SUPFAM" id="SSF53613">
    <property type="entry name" value="Ribokinase-like"/>
    <property type="match status" value="1"/>
</dbReference>
<organism evidence="4">
    <name type="scientific">marine metagenome</name>
    <dbReference type="NCBI Taxonomy" id="408172"/>
    <lineage>
        <taxon>unclassified sequences</taxon>
        <taxon>metagenomes</taxon>
        <taxon>ecological metagenomes</taxon>
    </lineage>
</organism>
<dbReference type="PANTHER" id="PTHR10584">
    <property type="entry name" value="SUGAR KINASE"/>
    <property type="match status" value="1"/>
</dbReference>
<evidence type="ECO:0000259" key="3">
    <source>
        <dbReference type="Pfam" id="PF00294"/>
    </source>
</evidence>
<evidence type="ECO:0000256" key="1">
    <source>
        <dbReference type="ARBA" id="ARBA00022679"/>
    </source>
</evidence>
<protein>
    <recommendedName>
        <fullName evidence="3">Carbohydrate kinase PfkB domain-containing protein</fullName>
    </recommendedName>
</protein>
<dbReference type="Gene3D" id="3.40.1190.20">
    <property type="match status" value="1"/>
</dbReference>
<dbReference type="PROSITE" id="PS00584">
    <property type="entry name" value="PFKB_KINASES_2"/>
    <property type="match status" value="1"/>
</dbReference>
<keyword evidence="2" id="KW-0418">Kinase</keyword>
<proteinExistence type="predicted"/>
<keyword evidence="1" id="KW-0808">Transferase</keyword>
<dbReference type="GO" id="GO:0005829">
    <property type="term" value="C:cytosol"/>
    <property type="evidence" value="ECO:0007669"/>
    <property type="project" value="TreeGrafter"/>
</dbReference>
<dbReference type="GO" id="GO:0016301">
    <property type="term" value="F:kinase activity"/>
    <property type="evidence" value="ECO:0007669"/>
    <property type="project" value="UniProtKB-KW"/>
</dbReference>
<gene>
    <name evidence="4" type="ORF">METZ01_LOCUS447856</name>
</gene>
<dbReference type="InterPro" id="IPR002173">
    <property type="entry name" value="Carboh/pur_kinase_PfkB_CS"/>
</dbReference>
<dbReference type="InterPro" id="IPR029056">
    <property type="entry name" value="Ribokinase-like"/>
</dbReference>
<name>A0A382ZHQ8_9ZZZZ</name>
<evidence type="ECO:0000313" key="4">
    <source>
        <dbReference type="EMBL" id="SVD95002.1"/>
    </source>
</evidence>
<feature type="domain" description="Carbohydrate kinase PfkB" evidence="3">
    <location>
        <begin position="97"/>
        <end position="224"/>
    </location>
</feature>